<evidence type="ECO:0000313" key="3">
    <source>
        <dbReference type="EMBL" id="KKO75098.1"/>
    </source>
</evidence>
<feature type="chain" id="PRO_5002529643" evidence="2">
    <location>
        <begin position="25"/>
        <end position="107"/>
    </location>
</feature>
<dbReference type="AlphaFoldDB" id="A0A0F9WQ74"/>
<keyword evidence="2" id="KW-0732">Signal</keyword>
<accession>A0A0F9WQ74</accession>
<feature type="signal peptide" evidence="2">
    <location>
        <begin position="1"/>
        <end position="24"/>
    </location>
</feature>
<dbReference type="RefSeq" id="XP_024330840.1">
    <property type="nucleotide sequence ID" value="XM_024475185.1"/>
</dbReference>
<evidence type="ECO:0000313" key="4">
    <source>
        <dbReference type="Proteomes" id="UP000034350"/>
    </source>
</evidence>
<name>A0A0F9WQ74_9MICR</name>
<dbReference type="Proteomes" id="UP000034350">
    <property type="component" value="Unassembled WGS sequence"/>
</dbReference>
<evidence type="ECO:0000256" key="1">
    <source>
        <dbReference type="SAM" id="Phobius"/>
    </source>
</evidence>
<feature type="transmembrane region" description="Helical" evidence="1">
    <location>
        <begin position="82"/>
        <end position="101"/>
    </location>
</feature>
<sequence length="107" mass="12726">MNSKLYKKLFMFCILLSNVSLVFINDMQDTDSSDLEEYNTHRAVRLLFMNWCDERVNINDYDQTPHFGFFGHRDSFLGRIELQAILILLFIILFSFLKILIGKMTYN</sequence>
<organism evidence="3 4">
    <name type="scientific">Vairimorpha ceranae</name>
    <dbReference type="NCBI Taxonomy" id="40302"/>
    <lineage>
        <taxon>Eukaryota</taxon>
        <taxon>Fungi</taxon>
        <taxon>Fungi incertae sedis</taxon>
        <taxon>Microsporidia</taxon>
        <taxon>Nosematidae</taxon>
        <taxon>Vairimorpha</taxon>
    </lineage>
</organism>
<dbReference type="VEuPathDB" id="MicrosporidiaDB:AAJ76_320006697"/>
<gene>
    <name evidence="3" type="ORF">AAJ76_320006697</name>
</gene>
<comment type="caution">
    <text evidence="3">The sequence shown here is derived from an EMBL/GenBank/DDBJ whole genome shotgun (WGS) entry which is preliminary data.</text>
</comment>
<keyword evidence="1" id="KW-1133">Transmembrane helix</keyword>
<reference evidence="3 4" key="1">
    <citation type="journal article" date="2015" name="Environ. Microbiol.">
        <title>Genome analyses suggest the presence of polyploidy and recent human-driven expansions in eight global populations of the honeybee pathogen Nosema ceranae.</title>
        <authorList>
            <person name="Pelin A."/>
            <person name="Selman M."/>
            <person name="Aris-Brosou S."/>
            <person name="Farinelli L."/>
            <person name="Corradi N."/>
        </authorList>
    </citation>
    <scope>NUCLEOTIDE SEQUENCE [LARGE SCALE GENOMIC DNA]</scope>
    <source>
        <strain evidence="3 4">PA08 1199</strain>
    </source>
</reference>
<dbReference type="EMBL" id="JPQZ01000032">
    <property type="protein sequence ID" value="KKO75098.1"/>
    <property type="molecule type" value="Genomic_DNA"/>
</dbReference>
<dbReference type="GeneID" id="36320119"/>
<evidence type="ECO:0000256" key="2">
    <source>
        <dbReference type="SAM" id="SignalP"/>
    </source>
</evidence>
<keyword evidence="1" id="KW-0812">Transmembrane</keyword>
<protein>
    <submittedName>
        <fullName evidence="3">Uncharacterized protein</fullName>
    </submittedName>
</protein>
<keyword evidence="1" id="KW-0472">Membrane</keyword>
<dbReference type="VEuPathDB" id="MicrosporidiaDB:NCER_101691"/>
<proteinExistence type="predicted"/>
<keyword evidence="4" id="KW-1185">Reference proteome</keyword>
<dbReference type="VEuPathDB" id="MicrosporidiaDB:G9O61_00g007960"/>